<comment type="pathway">
    <text evidence="1">Alkaloid biosynthesis.</text>
</comment>
<dbReference type="EMBL" id="BRXU01000003">
    <property type="protein sequence ID" value="GLC50162.1"/>
    <property type="molecule type" value="Genomic_DNA"/>
</dbReference>
<evidence type="ECO:0000259" key="5">
    <source>
        <dbReference type="Pfam" id="PF13649"/>
    </source>
</evidence>
<evidence type="ECO:0000256" key="1">
    <source>
        <dbReference type="ARBA" id="ARBA00004913"/>
    </source>
</evidence>
<evidence type="ECO:0000259" key="4">
    <source>
        <dbReference type="Pfam" id="PF08241"/>
    </source>
</evidence>
<organism evidence="6 7">
    <name type="scientific">Pleodorina starrii</name>
    <dbReference type="NCBI Taxonomy" id="330485"/>
    <lineage>
        <taxon>Eukaryota</taxon>
        <taxon>Viridiplantae</taxon>
        <taxon>Chlorophyta</taxon>
        <taxon>core chlorophytes</taxon>
        <taxon>Chlorophyceae</taxon>
        <taxon>CS clade</taxon>
        <taxon>Chlamydomonadales</taxon>
        <taxon>Volvocaceae</taxon>
        <taxon>Pleodorina</taxon>
    </lineage>
</organism>
<evidence type="ECO:0000313" key="7">
    <source>
        <dbReference type="Proteomes" id="UP001165080"/>
    </source>
</evidence>
<dbReference type="SUPFAM" id="SSF53335">
    <property type="entry name" value="S-adenosyl-L-methionine-dependent methyltransferases"/>
    <property type="match status" value="1"/>
</dbReference>
<dbReference type="InterPro" id="IPR050447">
    <property type="entry name" value="Erg6_SMT_methyltransf"/>
</dbReference>
<feature type="domain" description="Methyltransferase" evidence="5">
    <location>
        <begin position="63"/>
        <end position="112"/>
    </location>
</feature>
<keyword evidence="3" id="KW-0808">Transferase</keyword>
<keyword evidence="7" id="KW-1185">Reference proteome</keyword>
<dbReference type="InterPro" id="IPR029063">
    <property type="entry name" value="SAM-dependent_MTases_sf"/>
</dbReference>
<dbReference type="Proteomes" id="UP001165080">
    <property type="component" value="Unassembled WGS sequence"/>
</dbReference>
<feature type="domain" description="Methyltransferase type 11" evidence="4">
    <location>
        <begin position="124"/>
        <end position="204"/>
    </location>
</feature>
<evidence type="ECO:0000313" key="6">
    <source>
        <dbReference type="EMBL" id="GLC50162.1"/>
    </source>
</evidence>
<dbReference type="PANTHER" id="PTHR44068:SF11">
    <property type="entry name" value="GERANYL DIPHOSPHATE 2-C-METHYLTRANSFERASE"/>
    <property type="match status" value="1"/>
</dbReference>
<evidence type="ECO:0000256" key="3">
    <source>
        <dbReference type="ARBA" id="ARBA00022679"/>
    </source>
</evidence>
<dbReference type="OrthoDB" id="8300214at2759"/>
<dbReference type="CDD" id="cd02440">
    <property type="entry name" value="AdoMet_MTases"/>
    <property type="match status" value="1"/>
</dbReference>
<sequence>MDWSNPGSSDFHIYKDGFHDRLSRYWPEPREQLHSGGWAKTREMVADIKRLMAGGKPGGITRVLDLCCGEGATASFLAAREGWEVTGVELVESAVLVARSRAERYGTFVRVQLDTSAEPQVATASLTAVQVAADVVSAVRVRLSYHPVADLVRIAHASIHYMPLPSNSYDVVYGQDPDGLANENRLFAFREVFRVLRPGGLFYFWHHWIPGPRWPSALLHEYWADPITGSPRLSHECYLEDLRASGLQLVCATDTTALAASHMGAMAERMRREAPAPDGSLPDQWLERALQFAARGGTMGIQVVAFKPPAPSES</sequence>
<dbReference type="Pfam" id="PF08241">
    <property type="entry name" value="Methyltransf_11"/>
    <property type="match status" value="1"/>
</dbReference>
<dbReference type="GO" id="GO:0009820">
    <property type="term" value="P:alkaloid metabolic process"/>
    <property type="evidence" value="ECO:0007669"/>
    <property type="project" value="UniProtKB-KW"/>
</dbReference>
<name>A0A9W6BDJ0_9CHLO</name>
<dbReference type="Gene3D" id="3.40.50.150">
    <property type="entry name" value="Vaccinia Virus protein VP39"/>
    <property type="match status" value="1"/>
</dbReference>
<dbReference type="AlphaFoldDB" id="A0A9W6BDJ0"/>
<keyword evidence="2" id="KW-0017">Alkaloid metabolism</keyword>
<dbReference type="PANTHER" id="PTHR44068">
    <property type="entry name" value="ZGC:194242"/>
    <property type="match status" value="1"/>
</dbReference>
<reference evidence="6 7" key="1">
    <citation type="journal article" date="2023" name="Commun. Biol.">
        <title>Reorganization of the ancestral sex-determining regions during the evolution of trioecy in Pleodorina starrii.</title>
        <authorList>
            <person name="Takahashi K."/>
            <person name="Suzuki S."/>
            <person name="Kawai-Toyooka H."/>
            <person name="Yamamoto K."/>
            <person name="Hamaji T."/>
            <person name="Ootsuki R."/>
            <person name="Yamaguchi H."/>
            <person name="Kawachi M."/>
            <person name="Higashiyama T."/>
            <person name="Nozaki H."/>
        </authorList>
    </citation>
    <scope>NUCLEOTIDE SEQUENCE [LARGE SCALE GENOMIC DNA]</scope>
    <source>
        <strain evidence="6 7">NIES-4479</strain>
    </source>
</reference>
<dbReference type="InterPro" id="IPR013216">
    <property type="entry name" value="Methyltransf_11"/>
</dbReference>
<evidence type="ECO:0000256" key="2">
    <source>
        <dbReference type="ARBA" id="ARBA00022589"/>
    </source>
</evidence>
<protein>
    <submittedName>
        <fullName evidence="6">Uncharacterized protein</fullName>
    </submittedName>
</protein>
<accession>A0A9W6BDJ0</accession>
<dbReference type="GO" id="GO:0008757">
    <property type="term" value="F:S-adenosylmethionine-dependent methyltransferase activity"/>
    <property type="evidence" value="ECO:0007669"/>
    <property type="project" value="InterPro"/>
</dbReference>
<proteinExistence type="predicted"/>
<dbReference type="Pfam" id="PF13649">
    <property type="entry name" value="Methyltransf_25"/>
    <property type="match status" value="1"/>
</dbReference>
<comment type="caution">
    <text evidence="6">The sequence shown here is derived from an EMBL/GenBank/DDBJ whole genome shotgun (WGS) entry which is preliminary data.</text>
</comment>
<dbReference type="InterPro" id="IPR041698">
    <property type="entry name" value="Methyltransf_25"/>
</dbReference>
<gene>
    <name evidence="6" type="primary">PLEST000339</name>
    <name evidence="6" type="ORF">PLESTB_000349400</name>
</gene>